<evidence type="ECO:0008006" key="4">
    <source>
        <dbReference type="Google" id="ProtNLM"/>
    </source>
</evidence>
<proteinExistence type="predicted"/>
<dbReference type="STRING" id="1798540.A3B74_00420"/>
<keyword evidence="1" id="KW-0472">Membrane</keyword>
<dbReference type="EMBL" id="MHKB01000009">
    <property type="protein sequence ID" value="OGY79299.1"/>
    <property type="molecule type" value="Genomic_DNA"/>
</dbReference>
<sequence>MTYFKKHTYQSRFRKNVSALMKNVSLLLLSLFTLFFLIDTLWSGFVTNFLTLTPLLIISLIVHFVGIVLTPKTQRL</sequence>
<evidence type="ECO:0000313" key="2">
    <source>
        <dbReference type="EMBL" id="OGY79299.1"/>
    </source>
</evidence>
<dbReference type="AlphaFoldDB" id="A0A1G2AS02"/>
<organism evidence="2 3">
    <name type="scientific">Candidatus Kerfeldbacteria bacterium RIFCSPHIGHO2_02_FULL_42_14</name>
    <dbReference type="NCBI Taxonomy" id="1798540"/>
    <lineage>
        <taxon>Bacteria</taxon>
        <taxon>Candidatus Kerfeldiibacteriota</taxon>
    </lineage>
</organism>
<keyword evidence="1" id="KW-1133">Transmembrane helix</keyword>
<keyword evidence="1" id="KW-0812">Transmembrane</keyword>
<protein>
    <recommendedName>
        <fullName evidence="4">2TM domain-containing protein</fullName>
    </recommendedName>
</protein>
<feature type="transmembrane region" description="Helical" evidence="1">
    <location>
        <begin position="50"/>
        <end position="70"/>
    </location>
</feature>
<name>A0A1G2AS02_9BACT</name>
<gene>
    <name evidence="2" type="ORF">A3B74_00420</name>
</gene>
<reference evidence="2 3" key="1">
    <citation type="journal article" date="2016" name="Nat. Commun.">
        <title>Thousands of microbial genomes shed light on interconnected biogeochemical processes in an aquifer system.</title>
        <authorList>
            <person name="Anantharaman K."/>
            <person name="Brown C.T."/>
            <person name="Hug L.A."/>
            <person name="Sharon I."/>
            <person name="Castelle C.J."/>
            <person name="Probst A.J."/>
            <person name="Thomas B.C."/>
            <person name="Singh A."/>
            <person name="Wilkins M.J."/>
            <person name="Karaoz U."/>
            <person name="Brodie E.L."/>
            <person name="Williams K.H."/>
            <person name="Hubbard S.S."/>
            <person name="Banfield J.F."/>
        </authorList>
    </citation>
    <scope>NUCLEOTIDE SEQUENCE [LARGE SCALE GENOMIC DNA]</scope>
</reference>
<accession>A0A1G2AS02</accession>
<dbReference type="Proteomes" id="UP000177165">
    <property type="component" value="Unassembled WGS sequence"/>
</dbReference>
<feature type="transmembrane region" description="Helical" evidence="1">
    <location>
        <begin position="20"/>
        <end position="38"/>
    </location>
</feature>
<evidence type="ECO:0000256" key="1">
    <source>
        <dbReference type="SAM" id="Phobius"/>
    </source>
</evidence>
<comment type="caution">
    <text evidence="2">The sequence shown here is derived from an EMBL/GenBank/DDBJ whole genome shotgun (WGS) entry which is preliminary data.</text>
</comment>
<evidence type="ECO:0000313" key="3">
    <source>
        <dbReference type="Proteomes" id="UP000177165"/>
    </source>
</evidence>